<dbReference type="UniPathway" id="UPA00148">
    <property type="reaction ID" value="UER00236"/>
</dbReference>
<dbReference type="GO" id="GO:0005524">
    <property type="term" value="F:ATP binding"/>
    <property type="evidence" value="ECO:0007669"/>
    <property type="project" value="UniProtKB-KW"/>
</dbReference>
<comment type="catalytic activity">
    <reaction evidence="1">
        <text>adenosylcob(III)inamide + ATP = adenosylcob(III)inamide phosphate + ADP + H(+)</text>
        <dbReference type="Rhea" id="RHEA:15769"/>
        <dbReference type="ChEBI" id="CHEBI:2480"/>
        <dbReference type="ChEBI" id="CHEBI:15378"/>
        <dbReference type="ChEBI" id="CHEBI:30616"/>
        <dbReference type="ChEBI" id="CHEBI:58502"/>
        <dbReference type="ChEBI" id="CHEBI:456216"/>
        <dbReference type="EC" id="2.7.1.156"/>
    </reaction>
</comment>
<evidence type="ECO:0000256" key="3">
    <source>
        <dbReference type="ARBA" id="ARBA00001522"/>
    </source>
</evidence>
<comment type="catalytic activity">
    <reaction evidence="2">
        <text>adenosylcob(III)inamide phosphate + GTP + H(+) = adenosylcob(III)inamide-GDP + diphosphate</text>
        <dbReference type="Rhea" id="RHEA:22712"/>
        <dbReference type="ChEBI" id="CHEBI:15378"/>
        <dbReference type="ChEBI" id="CHEBI:33019"/>
        <dbReference type="ChEBI" id="CHEBI:37565"/>
        <dbReference type="ChEBI" id="CHEBI:58502"/>
        <dbReference type="ChEBI" id="CHEBI:60487"/>
        <dbReference type="EC" id="2.7.7.62"/>
    </reaction>
</comment>
<protein>
    <recommendedName>
        <fullName evidence="16">Adenosylcobinamide kinase</fullName>
        <ecNumber evidence="8">2.7.1.156</ecNumber>
        <ecNumber evidence="9">2.7.7.62</ecNumber>
    </recommendedName>
    <alternativeName>
        <fullName evidence="17">Adenosylcobinamide-phosphate guanylyltransferase</fullName>
    </alternativeName>
</protein>
<evidence type="ECO:0000256" key="1">
    <source>
        <dbReference type="ARBA" id="ARBA00000312"/>
    </source>
</evidence>
<keyword evidence="15 19" id="KW-0342">GTP-binding</keyword>
<evidence type="ECO:0000256" key="7">
    <source>
        <dbReference type="ARBA" id="ARBA00007490"/>
    </source>
</evidence>
<proteinExistence type="inferred from homology"/>
<evidence type="ECO:0000256" key="6">
    <source>
        <dbReference type="ARBA" id="ARBA00005159"/>
    </source>
</evidence>
<comment type="pathway">
    <text evidence="6">Cofactor biosynthesis; adenosylcobalamin biosynthesis; adenosylcobalamin from cob(II)yrinate a,c-diamide: step 5/7.</text>
</comment>
<evidence type="ECO:0000256" key="10">
    <source>
        <dbReference type="ARBA" id="ARBA00022573"/>
    </source>
</evidence>
<dbReference type="GO" id="GO:0043752">
    <property type="term" value="F:adenosylcobinamide kinase activity"/>
    <property type="evidence" value="ECO:0007669"/>
    <property type="project" value="UniProtKB-EC"/>
</dbReference>
<evidence type="ECO:0000256" key="15">
    <source>
        <dbReference type="ARBA" id="ARBA00023134"/>
    </source>
</evidence>
<dbReference type="RefSeq" id="WP_125136053.1">
    <property type="nucleotide sequence ID" value="NZ_LR130778.1"/>
</dbReference>
<evidence type="ECO:0000256" key="13">
    <source>
        <dbReference type="ARBA" id="ARBA00022777"/>
    </source>
</evidence>
<keyword evidence="20" id="KW-0548">Nucleotidyltransferase</keyword>
<feature type="active site" description="GMP-histidine intermediate" evidence="18">
    <location>
        <position position="50"/>
    </location>
</feature>
<dbReference type="InterPro" id="IPR003203">
    <property type="entry name" value="CobU/CobP"/>
</dbReference>
<evidence type="ECO:0000313" key="20">
    <source>
        <dbReference type="EMBL" id="VDN46564.1"/>
    </source>
</evidence>
<feature type="binding site" evidence="19">
    <location>
        <position position="62"/>
    </location>
    <ligand>
        <name>GTP</name>
        <dbReference type="ChEBI" id="CHEBI:37565"/>
    </ligand>
</feature>
<accession>A0A3P7NTN1</accession>
<evidence type="ECO:0000256" key="4">
    <source>
        <dbReference type="ARBA" id="ARBA00003889"/>
    </source>
</evidence>
<keyword evidence="14" id="KW-0067">ATP-binding</keyword>
<keyword evidence="11 20" id="KW-0808">Transferase</keyword>
<dbReference type="OrthoDB" id="9799422at2"/>
<dbReference type="EC" id="2.7.7.62" evidence="9"/>
<dbReference type="PIRSF" id="PIRSF006135">
    <property type="entry name" value="CobU"/>
    <property type="match status" value="1"/>
</dbReference>
<dbReference type="EC" id="2.7.1.156" evidence="8"/>
<dbReference type="GO" id="GO:0005525">
    <property type="term" value="F:GTP binding"/>
    <property type="evidence" value="ECO:0007669"/>
    <property type="project" value="UniProtKB-KW"/>
</dbReference>
<feature type="binding site" evidence="19">
    <location>
        <begin position="51"/>
        <end position="54"/>
    </location>
    <ligand>
        <name>GTP</name>
        <dbReference type="ChEBI" id="CHEBI:37565"/>
    </ligand>
</feature>
<organism evidence="20 21">
    <name type="scientific">Petrocella atlantisensis</name>
    <dbReference type="NCBI Taxonomy" id="2173034"/>
    <lineage>
        <taxon>Bacteria</taxon>
        <taxon>Bacillati</taxon>
        <taxon>Bacillota</taxon>
        <taxon>Clostridia</taxon>
        <taxon>Lachnospirales</taxon>
        <taxon>Vallitaleaceae</taxon>
        <taxon>Petrocella</taxon>
    </lineage>
</organism>
<feature type="binding site" evidence="19">
    <location>
        <begin position="9"/>
        <end position="16"/>
    </location>
    <ligand>
        <name>GTP</name>
        <dbReference type="ChEBI" id="CHEBI:37565"/>
    </ligand>
</feature>
<dbReference type="GO" id="GO:0009236">
    <property type="term" value="P:cobalamin biosynthetic process"/>
    <property type="evidence" value="ECO:0007669"/>
    <property type="project" value="UniProtKB-UniPathway"/>
</dbReference>
<dbReference type="PANTHER" id="PTHR34848:SF1">
    <property type="entry name" value="BIFUNCTIONAL ADENOSYLCOBALAMIN BIOSYNTHESIS PROTEIN COBU"/>
    <property type="match status" value="1"/>
</dbReference>
<dbReference type="KEGG" id="cbar:PATL70BA_0698"/>
<comment type="pathway">
    <text evidence="5">Cofactor biosynthesis; adenosylcobalamin biosynthesis; adenosylcobalamin from cob(II)yrinate a,c-diamide: step 6/7.</text>
</comment>
<evidence type="ECO:0000256" key="5">
    <source>
        <dbReference type="ARBA" id="ARBA00004692"/>
    </source>
</evidence>
<comment type="similarity">
    <text evidence="7">Belongs to the CobU/CobP family.</text>
</comment>
<dbReference type="NCBIfam" id="NF004469">
    <property type="entry name" value="PRK05800.1"/>
    <property type="match status" value="1"/>
</dbReference>
<evidence type="ECO:0000256" key="18">
    <source>
        <dbReference type="PIRSR" id="PIRSR006135-1"/>
    </source>
</evidence>
<keyword evidence="10" id="KW-0169">Cobalamin biosynthesis</keyword>
<evidence type="ECO:0000256" key="16">
    <source>
        <dbReference type="ARBA" id="ARBA00029570"/>
    </source>
</evidence>
<reference evidence="20 21" key="1">
    <citation type="submission" date="2018-09" db="EMBL/GenBank/DDBJ databases">
        <authorList>
            <person name="Postec A."/>
        </authorList>
    </citation>
    <scope>NUCLEOTIDE SEQUENCE [LARGE SCALE GENOMIC DNA]</scope>
    <source>
        <strain evidence="20">70B-A</strain>
    </source>
</reference>
<evidence type="ECO:0000256" key="8">
    <source>
        <dbReference type="ARBA" id="ARBA00012016"/>
    </source>
</evidence>
<evidence type="ECO:0000256" key="17">
    <source>
        <dbReference type="ARBA" id="ARBA00030571"/>
    </source>
</evidence>
<sequence>MGKIIMVTGGARSGKSAFAEKKVLEIGYKIGYMATAVVTDEDMAKRIEHHKASRPKEWPTFERYKAFEALKKDEDFLSCDTLIFDCVTTAVTSIMLDEPVDYDKDSQEIMDKVEILVKRELAALLDMVTVTGQNLVLVTNEVGLGIVPPYRLGSIFRDIAGRMNQYLASRADEVYFIVSGFPMTLKQS</sequence>
<keyword evidence="21" id="KW-1185">Reference proteome</keyword>
<evidence type="ECO:0000313" key="21">
    <source>
        <dbReference type="Proteomes" id="UP000279029"/>
    </source>
</evidence>
<keyword evidence="13 20" id="KW-0418">Kinase</keyword>
<feature type="binding site" evidence="19">
    <location>
        <begin position="34"/>
        <end position="36"/>
    </location>
    <ligand>
        <name>GTP</name>
        <dbReference type="ChEBI" id="CHEBI:37565"/>
    </ligand>
</feature>
<evidence type="ECO:0000256" key="11">
    <source>
        <dbReference type="ARBA" id="ARBA00022679"/>
    </source>
</evidence>
<name>A0A3P7NTN1_9FIRM</name>
<comment type="catalytic activity">
    <reaction evidence="3">
        <text>adenosylcob(III)inamide + GTP = adenosylcob(III)inamide phosphate + GDP + H(+)</text>
        <dbReference type="Rhea" id="RHEA:15765"/>
        <dbReference type="ChEBI" id="CHEBI:2480"/>
        <dbReference type="ChEBI" id="CHEBI:15378"/>
        <dbReference type="ChEBI" id="CHEBI:37565"/>
        <dbReference type="ChEBI" id="CHEBI:58189"/>
        <dbReference type="ChEBI" id="CHEBI:58502"/>
        <dbReference type="EC" id="2.7.1.156"/>
    </reaction>
</comment>
<dbReference type="AlphaFoldDB" id="A0A3P7NTN1"/>
<evidence type="ECO:0000256" key="9">
    <source>
        <dbReference type="ARBA" id="ARBA00012523"/>
    </source>
</evidence>
<evidence type="ECO:0000256" key="19">
    <source>
        <dbReference type="PIRSR" id="PIRSR006135-2"/>
    </source>
</evidence>
<dbReference type="Proteomes" id="UP000279029">
    <property type="component" value="Chromosome"/>
</dbReference>
<keyword evidence="12 19" id="KW-0547">Nucleotide-binding</keyword>
<dbReference type="SUPFAM" id="SSF52540">
    <property type="entry name" value="P-loop containing nucleoside triphosphate hydrolases"/>
    <property type="match status" value="1"/>
</dbReference>
<gene>
    <name evidence="20" type="primary">cobU</name>
    <name evidence="20" type="ORF">PATL70BA_0698</name>
</gene>
<dbReference type="GO" id="GO:0008820">
    <property type="term" value="F:cobinamide phosphate guanylyltransferase activity"/>
    <property type="evidence" value="ECO:0007669"/>
    <property type="project" value="UniProtKB-EC"/>
</dbReference>
<feature type="binding site" evidence="19">
    <location>
        <position position="85"/>
    </location>
    <ligand>
        <name>GTP</name>
        <dbReference type="ChEBI" id="CHEBI:37565"/>
    </ligand>
</feature>
<comment type="function">
    <text evidence="4">Catalyzes ATP-dependent phosphorylation of adenosylcobinamide and addition of GMP to adenosylcobinamide phosphate.</text>
</comment>
<evidence type="ECO:0000256" key="2">
    <source>
        <dbReference type="ARBA" id="ARBA00000711"/>
    </source>
</evidence>
<evidence type="ECO:0000256" key="12">
    <source>
        <dbReference type="ARBA" id="ARBA00022741"/>
    </source>
</evidence>
<dbReference type="EMBL" id="LR130778">
    <property type="protein sequence ID" value="VDN46564.1"/>
    <property type="molecule type" value="Genomic_DNA"/>
</dbReference>
<dbReference type="Gene3D" id="3.40.50.300">
    <property type="entry name" value="P-loop containing nucleotide triphosphate hydrolases"/>
    <property type="match status" value="1"/>
</dbReference>
<evidence type="ECO:0000256" key="14">
    <source>
        <dbReference type="ARBA" id="ARBA00022840"/>
    </source>
</evidence>
<dbReference type="InterPro" id="IPR027417">
    <property type="entry name" value="P-loop_NTPase"/>
</dbReference>
<dbReference type="Pfam" id="PF02283">
    <property type="entry name" value="CobU"/>
    <property type="match status" value="1"/>
</dbReference>
<dbReference type="CDD" id="cd00544">
    <property type="entry name" value="CobU"/>
    <property type="match status" value="1"/>
</dbReference>
<dbReference type="PANTHER" id="PTHR34848">
    <property type="match status" value="1"/>
</dbReference>